<organism evidence="1">
    <name type="scientific">marine sediment metagenome</name>
    <dbReference type="NCBI Taxonomy" id="412755"/>
    <lineage>
        <taxon>unclassified sequences</taxon>
        <taxon>metagenomes</taxon>
        <taxon>ecological metagenomes</taxon>
    </lineage>
</organism>
<sequence>MIKQERVKAAAKVRTNFQNFLQKIKYHSNYRYIERLSKKSNNGDFSDFACNEINNLQALNLQI</sequence>
<name>X1ISS2_9ZZZZ</name>
<evidence type="ECO:0000313" key="1">
    <source>
        <dbReference type="EMBL" id="GAH69154.1"/>
    </source>
</evidence>
<comment type="caution">
    <text evidence="1">The sequence shown here is derived from an EMBL/GenBank/DDBJ whole genome shotgun (WGS) entry which is preliminary data.</text>
</comment>
<protein>
    <submittedName>
        <fullName evidence="1">Uncharacterized protein</fullName>
    </submittedName>
</protein>
<reference evidence="1" key="1">
    <citation type="journal article" date="2014" name="Front. Microbiol.">
        <title>High frequency of phylogenetically diverse reductive dehalogenase-homologous genes in deep subseafloor sedimentary metagenomes.</title>
        <authorList>
            <person name="Kawai M."/>
            <person name="Futagami T."/>
            <person name="Toyoda A."/>
            <person name="Takaki Y."/>
            <person name="Nishi S."/>
            <person name="Hori S."/>
            <person name="Arai W."/>
            <person name="Tsubouchi T."/>
            <person name="Morono Y."/>
            <person name="Uchiyama I."/>
            <person name="Ito T."/>
            <person name="Fujiyama A."/>
            <person name="Inagaki F."/>
            <person name="Takami H."/>
        </authorList>
    </citation>
    <scope>NUCLEOTIDE SEQUENCE</scope>
    <source>
        <strain evidence="1">Expedition CK06-06</strain>
    </source>
</reference>
<dbReference type="EMBL" id="BARU01034921">
    <property type="protein sequence ID" value="GAH69154.1"/>
    <property type="molecule type" value="Genomic_DNA"/>
</dbReference>
<dbReference type="AlphaFoldDB" id="X1ISS2"/>
<accession>X1ISS2</accession>
<gene>
    <name evidence="1" type="ORF">S03H2_54746</name>
</gene>
<proteinExistence type="predicted"/>